<sequence length="372" mass="43101">MKLAVFHNLPFGGADRTLYEQLKYLSDNHVIHLYLLSFKSKENKLTKFADKVYVYNFEVNSLLPSFLNRLEKDVDNFINLKFVQKKIADDINRRYYDAVLVHSDMYTEAPFLLRYLKIPNVYHCHELLRIAYERVLKFNDNTSFYKRIYESLTRKIRKDIDKRNAKASDYILTSSYYIADKVRSTYEKEPFTCHLGVDSNVFRKKNSKKIPQILFIGGRNKLKGYYLARKAFDIVEQKHKANLKVLGYGKGDFTISDDNELAEEYSRSVATLCSAYSEPFGLVALESMSCETPVLAVNEGGYKESVIDGKTGFLLKRNAKEFANKIIYLIEHPKIVKSMGKAGRKHVINNFSWEKHGACVEKHLLKIAGKEK</sequence>
<name>A0A1F8BLU6_9BACT</name>
<comment type="caution">
    <text evidence="2">The sequence shown here is derived from an EMBL/GenBank/DDBJ whole genome shotgun (WGS) entry which is preliminary data.</text>
</comment>
<evidence type="ECO:0000313" key="3">
    <source>
        <dbReference type="Proteomes" id="UP000176725"/>
    </source>
</evidence>
<accession>A0A1F8BLU6</accession>
<dbReference type="InterPro" id="IPR001296">
    <property type="entry name" value="Glyco_trans_1"/>
</dbReference>
<dbReference type="PANTHER" id="PTHR45947:SF3">
    <property type="entry name" value="SULFOQUINOVOSYL TRANSFERASE SQD2"/>
    <property type="match status" value="1"/>
</dbReference>
<proteinExistence type="predicted"/>
<organism evidence="2 3">
    <name type="scientific">Candidatus Woesebacteria bacterium RIFCSPLOWO2_01_FULL_39_25</name>
    <dbReference type="NCBI Taxonomy" id="1802521"/>
    <lineage>
        <taxon>Bacteria</taxon>
        <taxon>Candidatus Woeseibacteriota</taxon>
    </lineage>
</organism>
<reference evidence="2 3" key="1">
    <citation type="journal article" date="2016" name="Nat. Commun.">
        <title>Thousands of microbial genomes shed light on interconnected biogeochemical processes in an aquifer system.</title>
        <authorList>
            <person name="Anantharaman K."/>
            <person name="Brown C.T."/>
            <person name="Hug L.A."/>
            <person name="Sharon I."/>
            <person name="Castelle C.J."/>
            <person name="Probst A.J."/>
            <person name="Thomas B.C."/>
            <person name="Singh A."/>
            <person name="Wilkins M.J."/>
            <person name="Karaoz U."/>
            <person name="Brodie E.L."/>
            <person name="Williams K.H."/>
            <person name="Hubbard S.S."/>
            <person name="Banfield J.F."/>
        </authorList>
    </citation>
    <scope>NUCLEOTIDE SEQUENCE [LARGE SCALE GENOMIC DNA]</scope>
</reference>
<protein>
    <recommendedName>
        <fullName evidence="1">Glycosyl transferase family 1 domain-containing protein</fullName>
    </recommendedName>
</protein>
<dbReference type="PANTHER" id="PTHR45947">
    <property type="entry name" value="SULFOQUINOVOSYL TRANSFERASE SQD2"/>
    <property type="match status" value="1"/>
</dbReference>
<gene>
    <name evidence="2" type="ORF">A2893_05265</name>
</gene>
<feature type="domain" description="Glycosyl transferase family 1" evidence="1">
    <location>
        <begin position="257"/>
        <end position="346"/>
    </location>
</feature>
<dbReference type="Gene3D" id="3.40.50.2000">
    <property type="entry name" value="Glycogen Phosphorylase B"/>
    <property type="match status" value="2"/>
</dbReference>
<dbReference type="Pfam" id="PF00534">
    <property type="entry name" value="Glycos_transf_1"/>
    <property type="match status" value="1"/>
</dbReference>
<dbReference type="EMBL" id="MGHH01000007">
    <property type="protein sequence ID" value="OGM65036.1"/>
    <property type="molecule type" value="Genomic_DNA"/>
</dbReference>
<dbReference type="SUPFAM" id="SSF53756">
    <property type="entry name" value="UDP-Glycosyltransferase/glycogen phosphorylase"/>
    <property type="match status" value="1"/>
</dbReference>
<dbReference type="Proteomes" id="UP000176725">
    <property type="component" value="Unassembled WGS sequence"/>
</dbReference>
<evidence type="ECO:0000259" key="1">
    <source>
        <dbReference type="Pfam" id="PF00534"/>
    </source>
</evidence>
<dbReference type="STRING" id="1802521.A2893_05265"/>
<dbReference type="CDD" id="cd03801">
    <property type="entry name" value="GT4_PimA-like"/>
    <property type="match status" value="1"/>
</dbReference>
<evidence type="ECO:0000313" key="2">
    <source>
        <dbReference type="EMBL" id="OGM65036.1"/>
    </source>
</evidence>
<dbReference type="AlphaFoldDB" id="A0A1F8BLU6"/>
<dbReference type="GO" id="GO:0016757">
    <property type="term" value="F:glycosyltransferase activity"/>
    <property type="evidence" value="ECO:0007669"/>
    <property type="project" value="InterPro"/>
</dbReference>
<dbReference type="InterPro" id="IPR050194">
    <property type="entry name" value="Glycosyltransferase_grp1"/>
</dbReference>